<dbReference type="PIRSF" id="PIRSF000331">
    <property type="entry name" value="HpaA_HpaB"/>
    <property type="match status" value="1"/>
</dbReference>
<evidence type="ECO:0000256" key="2">
    <source>
        <dbReference type="ARBA" id="ARBA00022827"/>
    </source>
</evidence>
<dbReference type="EC" id="5.3.3.3" evidence="6"/>
<dbReference type="Pfam" id="PF03241">
    <property type="entry name" value="HpaB"/>
    <property type="match status" value="1"/>
</dbReference>
<name>D3RX64_FERPA</name>
<keyword evidence="3" id="KW-0560">Oxidoreductase</keyword>
<keyword evidence="6" id="KW-0413">Isomerase</keyword>
<reference evidence="6 7" key="2">
    <citation type="journal article" date="2011" name="Stand. Genomic Sci.">
        <title>Complete genome sequence of Ferroglobus placidus AEDII12DO.</title>
        <authorList>
            <person name="Anderson I."/>
            <person name="Risso C."/>
            <person name="Holmes D."/>
            <person name="Lucas S."/>
            <person name="Copeland A."/>
            <person name="Lapidus A."/>
            <person name="Cheng J.F."/>
            <person name="Bruce D."/>
            <person name="Goodwin L."/>
            <person name="Pitluck S."/>
            <person name="Saunders E."/>
            <person name="Brettin T."/>
            <person name="Detter J.C."/>
            <person name="Han C."/>
            <person name="Tapia R."/>
            <person name="Larimer F."/>
            <person name="Land M."/>
            <person name="Hauser L."/>
            <person name="Woyke T."/>
            <person name="Lovley D."/>
            <person name="Kyrpides N."/>
            <person name="Ivanova N."/>
        </authorList>
    </citation>
    <scope>NUCLEOTIDE SEQUENCE [LARGE SCALE GENOMIC DNA]</scope>
    <source>
        <strain evidence="7">DSM 10642 / AEDII12DO</strain>
    </source>
</reference>
<gene>
    <name evidence="6" type="ordered locus">Ferp_0911</name>
</gene>
<protein>
    <submittedName>
        <fullName evidence="6">Vinylacetyl-CoA Delta-isomerase</fullName>
        <ecNumber evidence="6">5.3.3.3</ecNumber>
    </submittedName>
</protein>
<dbReference type="Gene3D" id="2.40.110.10">
    <property type="entry name" value="Butyryl-CoA Dehydrogenase, subunit A, domain 2"/>
    <property type="match status" value="1"/>
</dbReference>
<dbReference type="PaxDb" id="589924-Ferp_0911"/>
<dbReference type="InterPro" id="IPR024719">
    <property type="entry name" value="HpaB/PvcC/4-BUDH_C"/>
</dbReference>
<dbReference type="SUPFAM" id="SSF47203">
    <property type="entry name" value="Acyl-CoA dehydrogenase C-terminal domain-like"/>
    <property type="match status" value="1"/>
</dbReference>
<dbReference type="PANTHER" id="PTHR36117">
    <property type="entry name" value="4-HYDROXYPHENYLACETATE 3-MONOOXYGENASE-RELATED"/>
    <property type="match status" value="1"/>
</dbReference>
<keyword evidence="2" id="KW-0274">FAD</keyword>
<feature type="domain" description="HpaB/PvcC/4-BUDH C-terminal" evidence="4">
    <location>
        <begin position="265"/>
        <end position="455"/>
    </location>
</feature>
<dbReference type="Pfam" id="PF11794">
    <property type="entry name" value="HpaB_N"/>
    <property type="match status" value="1"/>
</dbReference>
<evidence type="ECO:0000256" key="1">
    <source>
        <dbReference type="ARBA" id="ARBA00022630"/>
    </source>
</evidence>
<dbReference type="EMBL" id="CP001899">
    <property type="protein sequence ID" value="ADC65077.1"/>
    <property type="molecule type" value="Genomic_DNA"/>
</dbReference>
<organism evidence="6 7">
    <name type="scientific">Ferroglobus placidus (strain DSM 10642 / AEDII12DO)</name>
    <dbReference type="NCBI Taxonomy" id="589924"/>
    <lineage>
        <taxon>Archaea</taxon>
        <taxon>Methanobacteriati</taxon>
        <taxon>Methanobacteriota</taxon>
        <taxon>Archaeoglobi</taxon>
        <taxon>Archaeoglobales</taxon>
        <taxon>Archaeoglobaceae</taxon>
        <taxon>Ferroglobus</taxon>
    </lineage>
</organism>
<dbReference type="RefSeq" id="WP_012965420.1">
    <property type="nucleotide sequence ID" value="NC_013849.1"/>
</dbReference>
<dbReference type="AlphaFoldDB" id="D3RX64"/>
<dbReference type="KEGG" id="fpl:Ferp_0911"/>
<sequence length="456" mass="49857">MISGEEYRERLKEHKKEIYVKGEKVGYDHPNVKPVVNAIAYTYDLAKEMGGVHSDLINGKVNVLNAVIKSFEQLVFRYEFQKELSHRLATCNYRCTGCDAINSLAAGLNDKGRKKLFEFLKEVQKNDLACTASLTDSKGDRSKRPSEQKEQYVRVVDEQRDGIVVSGAKIHQSGAFASEINFVLPGQTFKKGEEEFAVAFALTPEDKGVSYVVQNTGYQALQREGADAGNPKYGDRITCVVIMDEVFVPWERVFIYKDLRATASVLQNFANSHRCVGAACKAEFLASMAGAASLMLKANGLENVSVLRQKVAEIVGLSEAAFAISIGAAYKGEKVGEAYVPNAIMANSAKVAGVDSFMKAIGILTDISGALPATSPSEEDLKAEGIGEKLRTILKASEKFSPEERLKIAKFVSFWLSSSHVFGAVHGGGSPSAALIFLQYLADFERYEKPVKDILS</sequence>
<evidence type="ECO:0000313" key="6">
    <source>
        <dbReference type="EMBL" id="ADC65077.1"/>
    </source>
</evidence>
<dbReference type="InterPro" id="IPR024674">
    <property type="entry name" value="HpaB/PvcC/4-BUDH_N"/>
</dbReference>
<evidence type="ECO:0000256" key="3">
    <source>
        <dbReference type="ARBA" id="ARBA00023002"/>
    </source>
</evidence>
<dbReference type="InterPro" id="IPR036250">
    <property type="entry name" value="AcylCo_DH-like_C"/>
</dbReference>
<dbReference type="GeneID" id="8778419"/>
<dbReference type="Gene3D" id="1.20.140.10">
    <property type="entry name" value="Butyryl-CoA Dehydrogenase, subunit A, domain 3"/>
    <property type="match status" value="1"/>
</dbReference>
<dbReference type="STRING" id="589924.Ferp_0911"/>
<dbReference type="eggNOG" id="arCOG02143">
    <property type="taxonomic scope" value="Archaea"/>
</dbReference>
<evidence type="ECO:0000259" key="4">
    <source>
        <dbReference type="Pfam" id="PF03241"/>
    </source>
</evidence>
<feature type="domain" description="HpaB/PvcC/4-BUDH N-terminal" evidence="5">
    <location>
        <begin position="4"/>
        <end position="255"/>
    </location>
</feature>
<reference evidence="7" key="1">
    <citation type="submission" date="2010-02" db="EMBL/GenBank/DDBJ databases">
        <title>Complete sequence of Ferroglobus placidus DSM 10642.</title>
        <authorList>
            <consortium name="US DOE Joint Genome Institute"/>
            <person name="Lucas S."/>
            <person name="Copeland A."/>
            <person name="Lapidus A."/>
            <person name="Cheng J.-F."/>
            <person name="Bruce D."/>
            <person name="Goodwin L."/>
            <person name="Pitluck S."/>
            <person name="Saunders E."/>
            <person name="Brettin T."/>
            <person name="Detter J.C."/>
            <person name="Han C."/>
            <person name="Tapia R."/>
            <person name="Larimer F."/>
            <person name="Land M."/>
            <person name="Hauser L."/>
            <person name="Kyrpides N."/>
            <person name="Ivanova N."/>
            <person name="Holmes D."/>
            <person name="Lovley D."/>
            <person name="Kyrpides N."/>
            <person name="Anderson I.J."/>
            <person name="Woyke T."/>
        </authorList>
    </citation>
    <scope>NUCLEOTIDE SEQUENCE [LARGE SCALE GENOMIC DNA]</scope>
    <source>
        <strain evidence="7">DSM 10642 / AEDII12DO</strain>
    </source>
</reference>
<dbReference type="Gene3D" id="1.10.3140.10">
    <property type="entry name" value="4-hydroxybutyryl-coa dehydratase, domain 1"/>
    <property type="match status" value="1"/>
</dbReference>
<dbReference type="InterPro" id="IPR004925">
    <property type="entry name" value="HpaB/PvcC/4-BUDH"/>
</dbReference>
<proteinExistence type="predicted"/>
<dbReference type="PANTHER" id="PTHR36117:SF3">
    <property type="entry name" value="4-HYDROXYPHENYLACETATE 3-MONOOXYGENASE-RELATED"/>
    <property type="match status" value="1"/>
</dbReference>
<dbReference type="Proteomes" id="UP000002613">
    <property type="component" value="Chromosome"/>
</dbReference>
<evidence type="ECO:0000313" key="7">
    <source>
        <dbReference type="Proteomes" id="UP000002613"/>
    </source>
</evidence>
<accession>D3RX64</accession>
<dbReference type="GO" id="GO:0016627">
    <property type="term" value="F:oxidoreductase activity, acting on the CH-CH group of donors"/>
    <property type="evidence" value="ECO:0007669"/>
    <property type="project" value="InterPro"/>
</dbReference>
<evidence type="ECO:0000259" key="5">
    <source>
        <dbReference type="Pfam" id="PF11794"/>
    </source>
</evidence>
<dbReference type="InterPro" id="IPR046373">
    <property type="entry name" value="Acyl-CoA_Oxase/DH_mid-dom_sf"/>
</dbReference>
<keyword evidence="1" id="KW-0285">Flavoprotein</keyword>
<dbReference type="SUPFAM" id="SSF56645">
    <property type="entry name" value="Acyl-CoA dehydrogenase NM domain-like"/>
    <property type="match status" value="1"/>
</dbReference>
<dbReference type="HOGENOM" id="CLU_023920_1_0_2"/>
<dbReference type="GO" id="GO:0050393">
    <property type="term" value="F:vinylacetyl-CoA delta-isomerase activity"/>
    <property type="evidence" value="ECO:0007669"/>
    <property type="project" value="UniProtKB-EC"/>
</dbReference>
<dbReference type="InterPro" id="IPR009100">
    <property type="entry name" value="AcylCoA_DH/oxidase_NM_dom_sf"/>
</dbReference>
<keyword evidence="7" id="KW-1185">Reference proteome</keyword>